<dbReference type="AlphaFoldDB" id="A0A2I0IL45"/>
<sequence length="192" mass="21550">MTLKVVCHIPELQFNLMSSTVLDRKGYSHQLGDEVEFIGDNKYFVTFIDDAFRKTLIYLLRSKDKETLEEEKQTQAMDGVRDITPIPIPEEDAIDGIDPHEAELMDDEEPATSMDGTVEPDNEGVEQGELTPVDDMLIVGQDMAMICKPKEELSKSFDMKDLGPARQNLIGKLGSYGYHKKSMSNGCLRVST</sequence>
<name>A0A2I0IL45_PUNGR</name>
<proteinExistence type="predicted"/>
<evidence type="ECO:0000313" key="2">
    <source>
        <dbReference type="Proteomes" id="UP000233551"/>
    </source>
</evidence>
<evidence type="ECO:0000313" key="1">
    <source>
        <dbReference type="EMBL" id="PKI44711.1"/>
    </source>
</evidence>
<reference evidence="1 2" key="1">
    <citation type="submission" date="2017-11" db="EMBL/GenBank/DDBJ databases">
        <title>De-novo sequencing of pomegranate (Punica granatum L.) genome.</title>
        <authorList>
            <person name="Akparov Z."/>
            <person name="Amiraslanov A."/>
            <person name="Hajiyeva S."/>
            <person name="Abbasov M."/>
            <person name="Kaur K."/>
            <person name="Hamwieh A."/>
            <person name="Solovyev V."/>
            <person name="Salamov A."/>
            <person name="Braich B."/>
            <person name="Kosarev P."/>
            <person name="Mahmoud A."/>
            <person name="Hajiyev E."/>
            <person name="Babayeva S."/>
            <person name="Izzatullayeva V."/>
            <person name="Mammadov A."/>
            <person name="Mammadov A."/>
            <person name="Sharifova S."/>
            <person name="Ojaghi J."/>
            <person name="Eynullazada K."/>
            <person name="Bayramov B."/>
            <person name="Abdulazimova A."/>
            <person name="Shahmuradov I."/>
        </authorList>
    </citation>
    <scope>NUCLEOTIDE SEQUENCE [LARGE SCALE GENOMIC DNA]</scope>
    <source>
        <strain evidence="2">cv. AG2017</strain>
        <tissue evidence="1">Leaf</tissue>
    </source>
</reference>
<dbReference type="Proteomes" id="UP000233551">
    <property type="component" value="Unassembled WGS sequence"/>
</dbReference>
<keyword evidence="2" id="KW-1185">Reference proteome</keyword>
<organism evidence="1 2">
    <name type="scientific">Punica granatum</name>
    <name type="common">Pomegranate</name>
    <dbReference type="NCBI Taxonomy" id="22663"/>
    <lineage>
        <taxon>Eukaryota</taxon>
        <taxon>Viridiplantae</taxon>
        <taxon>Streptophyta</taxon>
        <taxon>Embryophyta</taxon>
        <taxon>Tracheophyta</taxon>
        <taxon>Spermatophyta</taxon>
        <taxon>Magnoliopsida</taxon>
        <taxon>eudicotyledons</taxon>
        <taxon>Gunneridae</taxon>
        <taxon>Pentapetalae</taxon>
        <taxon>rosids</taxon>
        <taxon>malvids</taxon>
        <taxon>Myrtales</taxon>
        <taxon>Lythraceae</taxon>
        <taxon>Punica</taxon>
    </lineage>
</organism>
<protein>
    <submittedName>
        <fullName evidence="1">Uncharacterized protein</fullName>
    </submittedName>
</protein>
<dbReference type="EMBL" id="PGOL01002838">
    <property type="protein sequence ID" value="PKI44711.1"/>
    <property type="molecule type" value="Genomic_DNA"/>
</dbReference>
<accession>A0A2I0IL45</accession>
<comment type="caution">
    <text evidence="1">The sequence shown here is derived from an EMBL/GenBank/DDBJ whole genome shotgun (WGS) entry which is preliminary data.</text>
</comment>
<gene>
    <name evidence="1" type="ORF">CRG98_034888</name>
</gene>